<evidence type="ECO:0000313" key="1">
    <source>
        <dbReference type="EMBL" id="KAG7162357.1"/>
    </source>
</evidence>
<protein>
    <submittedName>
        <fullName evidence="1">Uncharacterized protein</fullName>
    </submittedName>
</protein>
<reference evidence="1" key="1">
    <citation type="journal article" date="2021" name="Sci. Adv.">
        <title>The American lobster genome reveals insights on longevity, neural, and immune adaptations.</title>
        <authorList>
            <person name="Polinski J.M."/>
            <person name="Zimin A.V."/>
            <person name="Clark K.F."/>
            <person name="Kohn A.B."/>
            <person name="Sadowski N."/>
            <person name="Timp W."/>
            <person name="Ptitsyn A."/>
            <person name="Khanna P."/>
            <person name="Romanova D.Y."/>
            <person name="Williams P."/>
            <person name="Greenwood S.J."/>
            <person name="Moroz L.L."/>
            <person name="Walt D.R."/>
            <person name="Bodnar A.G."/>
        </authorList>
    </citation>
    <scope>NUCLEOTIDE SEQUENCE</scope>
    <source>
        <strain evidence="1">GMGI-L3</strain>
    </source>
</reference>
<proteinExistence type="predicted"/>
<accession>A0A8J5JQ99</accession>
<comment type="caution">
    <text evidence="1">The sequence shown here is derived from an EMBL/GenBank/DDBJ whole genome shotgun (WGS) entry which is preliminary data.</text>
</comment>
<dbReference type="EMBL" id="JAHLQT010027705">
    <property type="protein sequence ID" value="KAG7162357.1"/>
    <property type="molecule type" value="Genomic_DNA"/>
</dbReference>
<keyword evidence="2" id="KW-1185">Reference proteome</keyword>
<dbReference type="Proteomes" id="UP000747542">
    <property type="component" value="Unassembled WGS sequence"/>
</dbReference>
<name>A0A8J5JQ99_HOMAM</name>
<organism evidence="1 2">
    <name type="scientific">Homarus americanus</name>
    <name type="common">American lobster</name>
    <dbReference type="NCBI Taxonomy" id="6706"/>
    <lineage>
        <taxon>Eukaryota</taxon>
        <taxon>Metazoa</taxon>
        <taxon>Ecdysozoa</taxon>
        <taxon>Arthropoda</taxon>
        <taxon>Crustacea</taxon>
        <taxon>Multicrustacea</taxon>
        <taxon>Malacostraca</taxon>
        <taxon>Eumalacostraca</taxon>
        <taxon>Eucarida</taxon>
        <taxon>Decapoda</taxon>
        <taxon>Pleocyemata</taxon>
        <taxon>Astacidea</taxon>
        <taxon>Nephropoidea</taxon>
        <taxon>Nephropidae</taxon>
        <taxon>Homarus</taxon>
    </lineage>
</organism>
<feature type="non-terminal residue" evidence="1">
    <location>
        <position position="1"/>
    </location>
</feature>
<gene>
    <name evidence="1" type="ORF">Hamer_G007875</name>
</gene>
<dbReference type="AlphaFoldDB" id="A0A8J5JQ99"/>
<evidence type="ECO:0000313" key="2">
    <source>
        <dbReference type="Proteomes" id="UP000747542"/>
    </source>
</evidence>
<sequence length="178" mass="19200">MTILPMDKRIANNPFVLAERARIVTMWLSGMSARNISVESGASLSTVYRHMGVGVAAGVVVEAGWVLSQDQLVQDHLLQGLWGDTRTTCRALILDLTAKTSTDVVLKSSGYGPFTAWCESVQQAYGPFAGVKRATGSDRYRGCGAAGYMVPLRWCEASNRLVPLRPGVKRATGYSTTA</sequence>